<evidence type="ECO:0000313" key="3">
    <source>
        <dbReference type="RefSeq" id="XP_034250266.1"/>
    </source>
</evidence>
<dbReference type="InParanoid" id="A0A6P9A008"/>
<gene>
    <name evidence="3" type="primary">LOC117650773</name>
</gene>
<keyword evidence="2" id="KW-1185">Reference proteome</keyword>
<evidence type="ECO:0000259" key="1">
    <source>
        <dbReference type="SMART" id="SM00703"/>
    </source>
</evidence>
<reference evidence="3" key="1">
    <citation type="submission" date="2025-08" db="UniProtKB">
        <authorList>
            <consortium name="RefSeq"/>
        </authorList>
    </citation>
    <scope>IDENTIFICATION</scope>
    <source>
        <tissue evidence="3">Total insect</tissue>
    </source>
</reference>
<proteinExistence type="predicted"/>
<protein>
    <submittedName>
        <fullName evidence="3">Uncharacterized protein LOC117650773</fullName>
    </submittedName>
</protein>
<dbReference type="GeneID" id="117650773"/>
<dbReference type="KEGG" id="tpal:117650773"/>
<sequence>MLSGKVVLLPSMATALATATAAGGPSRRRPSSVATWMIVLACILAAPLPAAASDNATKEPKDPLPAVPVHDAVLQGPAPHHCHDKPCGAVDADVWRRSARSPDRQQPVRDHHDLHDHEGDASLWPFFRDLDLLRLLEAAASAPASGLPHRDECRRDLDAYLQGLRNFSSWAVQMWDSSVRSPRGALWGELWQMGNFDECLAANDLPASGAGAFCLATLRLQAAPAGHAGHAGASAASAASARQVYQYPRLKGAVPHVCTMPRDRVSVSYSRG</sequence>
<dbReference type="SMART" id="SM00703">
    <property type="entry name" value="NRF"/>
    <property type="match status" value="1"/>
</dbReference>
<dbReference type="OrthoDB" id="6585993at2759"/>
<dbReference type="AlphaFoldDB" id="A0A6P9A008"/>
<feature type="domain" description="Nose resistant-to-fluoxetine protein N-terminal" evidence="1">
    <location>
        <begin position="150"/>
        <end position="265"/>
    </location>
</feature>
<dbReference type="InterPro" id="IPR006621">
    <property type="entry name" value="Nose-resist-to-fluoxetine_N"/>
</dbReference>
<evidence type="ECO:0000313" key="2">
    <source>
        <dbReference type="Proteomes" id="UP000515158"/>
    </source>
</evidence>
<dbReference type="Pfam" id="PF20146">
    <property type="entry name" value="NRF"/>
    <property type="match status" value="1"/>
</dbReference>
<organism evidence="3">
    <name type="scientific">Thrips palmi</name>
    <name type="common">Melon thrips</name>
    <dbReference type="NCBI Taxonomy" id="161013"/>
    <lineage>
        <taxon>Eukaryota</taxon>
        <taxon>Metazoa</taxon>
        <taxon>Ecdysozoa</taxon>
        <taxon>Arthropoda</taxon>
        <taxon>Hexapoda</taxon>
        <taxon>Insecta</taxon>
        <taxon>Pterygota</taxon>
        <taxon>Neoptera</taxon>
        <taxon>Paraneoptera</taxon>
        <taxon>Thysanoptera</taxon>
        <taxon>Terebrantia</taxon>
        <taxon>Thripoidea</taxon>
        <taxon>Thripidae</taxon>
        <taxon>Thrips</taxon>
    </lineage>
</organism>
<accession>A0A6P9A008</accession>
<dbReference type="RefSeq" id="XP_034250266.1">
    <property type="nucleotide sequence ID" value="XM_034394375.1"/>
</dbReference>
<dbReference type="Proteomes" id="UP000515158">
    <property type="component" value="Unplaced"/>
</dbReference>
<name>A0A6P9A008_THRPL</name>